<gene>
    <name evidence="10" type="ORF">GPM918_LOCUS23135</name>
    <name evidence="11" type="ORF">SRO942_LOCUS23134</name>
</gene>
<dbReference type="InterPro" id="IPR043128">
    <property type="entry name" value="Rev_trsase/Diguanyl_cyclase"/>
</dbReference>
<dbReference type="GO" id="GO:0003676">
    <property type="term" value="F:nucleic acid binding"/>
    <property type="evidence" value="ECO:0007669"/>
    <property type="project" value="InterPro"/>
</dbReference>
<dbReference type="Gene3D" id="1.10.340.70">
    <property type="match status" value="1"/>
</dbReference>
<dbReference type="InterPro" id="IPR041588">
    <property type="entry name" value="Integrase_H2C2"/>
</dbReference>
<dbReference type="PANTHER" id="PTHR37984">
    <property type="entry name" value="PROTEIN CBG26694"/>
    <property type="match status" value="1"/>
</dbReference>
<dbReference type="CDD" id="cd09274">
    <property type="entry name" value="RNase_HI_RT_Ty3"/>
    <property type="match status" value="1"/>
</dbReference>
<evidence type="ECO:0000259" key="9">
    <source>
        <dbReference type="PROSITE" id="PS50994"/>
    </source>
</evidence>
<dbReference type="FunFam" id="3.30.70.270:FF:000003">
    <property type="entry name" value="Transposon Ty3-G Gag-Pol polyprotein"/>
    <property type="match status" value="1"/>
</dbReference>
<dbReference type="InterPro" id="IPR001584">
    <property type="entry name" value="Integrase_cat-core"/>
</dbReference>
<dbReference type="InterPro" id="IPR043502">
    <property type="entry name" value="DNA/RNA_pol_sf"/>
</dbReference>
<dbReference type="SUPFAM" id="SSF56672">
    <property type="entry name" value="DNA/RNA polymerases"/>
    <property type="match status" value="1"/>
</dbReference>
<feature type="domain" description="Integrase catalytic" evidence="9">
    <location>
        <begin position="615"/>
        <end position="727"/>
    </location>
</feature>
<evidence type="ECO:0000256" key="5">
    <source>
        <dbReference type="ARBA" id="ARBA00022801"/>
    </source>
</evidence>
<dbReference type="InterPro" id="IPR036397">
    <property type="entry name" value="RNaseH_sf"/>
</dbReference>
<keyword evidence="6" id="KW-0695">RNA-directed DNA polymerase</keyword>
<keyword evidence="2" id="KW-0548">Nucleotidyltransferase</keyword>
<organism evidence="10 12">
    <name type="scientific">Didymodactylos carnosus</name>
    <dbReference type="NCBI Taxonomy" id="1234261"/>
    <lineage>
        <taxon>Eukaryota</taxon>
        <taxon>Metazoa</taxon>
        <taxon>Spiralia</taxon>
        <taxon>Gnathifera</taxon>
        <taxon>Rotifera</taxon>
        <taxon>Eurotatoria</taxon>
        <taxon>Bdelloidea</taxon>
        <taxon>Philodinida</taxon>
        <taxon>Philodinidae</taxon>
        <taxon>Didymodactylos</taxon>
    </lineage>
</organism>
<dbReference type="EMBL" id="CAJNOQ010008154">
    <property type="protein sequence ID" value="CAF1189634.1"/>
    <property type="molecule type" value="Genomic_DNA"/>
</dbReference>
<dbReference type="Gene3D" id="3.30.420.10">
    <property type="entry name" value="Ribonuclease H-like superfamily/Ribonuclease H"/>
    <property type="match status" value="1"/>
</dbReference>
<dbReference type="PROSITE" id="PS50994">
    <property type="entry name" value="INTEGRASE"/>
    <property type="match status" value="1"/>
</dbReference>
<dbReference type="Pfam" id="PF00078">
    <property type="entry name" value="RVT_1"/>
    <property type="match status" value="1"/>
</dbReference>
<reference evidence="10" key="1">
    <citation type="submission" date="2021-02" db="EMBL/GenBank/DDBJ databases">
        <authorList>
            <person name="Nowell W R."/>
        </authorList>
    </citation>
    <scope>NUCLEOTIDE SEQUENCE</scope>
</reference>
<keyword evidence="12" id="KW-1185">Reference proteome</keyword>
<keyword evidence="5" id="KW-0378">Hydrolase</keyword>
<feature type="region of interest" description="Disordered" evidence="7">
    <location>
        <begin position="446"/>
        <end position="479"/>
    </location>
</feature>
<keyword evidence="1" id="KW-0808">Transferase</keyword>
<dbReference type="GO" id="GO:0004519">
    <property type="term" value="F:endonuclease activity"/>
    <property type="evidence" value="ECO:0007669"/>
    <property type="project" value="UniProtKB-KW"/>
</dbReference>
<name>A0A814VEQ2_9BILA</name>
<keyword evidence="3" id="KW-0540">Nuclease</keyword>
<evidence type="ECO:0000259" key="8">
    <source>
        <dbReference type="PROSITE" id="PS50878"/>
    </source>
</evidence>
<dbReference type="SUPFAM" id="SSF53098">
    <property type="entry name" value="Ribonuclease H-like"/>
    <property type="match status" value="1"/>
</dbReference>
<dbReference type="Pfam" id="PF17917">
    <property type="entry name" value="RT_RNaseH"/>
    <property type="match status" value="1"/>
</dbReference>
<evidence type="ECO:0000256" key="1">
    <source>
        <dbReference type="ARBA" id="ARBA00022679"/>
    </source>
</evidence>
<sequence length="1043" mass="119886">MADGSSYLKVVGTVELSIKVDNMYTKLTAVVVKTLVTDCIIGTDYITKYSLQIDAGSGIITIHKGHMYVTVSVEKPNQLVKVPMRLTQSVKIRPGEEIRLNVLAQGLRNSPPTFQRVMNNVLEPWRHFSQVYLDDIIIFSKTIEEHIIHVHEVLQKLSANNLKINPPKCSLARQPIDYLGHTITATSITPLNDKIKAILDLKEPRTLREANRFIGGISWYRKFIPMFADIAAPIHTVTNLTQAHKHKFKWKQPQSDSFRALKKLIITEPLSLEFPDDSESLRLETDASKIGLGGVLFQEINGQRFNLYYHSQSTTKAEQHYDTIESEALAIYKCFERMRPYIQSRPIILFTDHCLLCSMMTKNVKNKRVDRIALLLQEYHITQVIHVKGRHNCLPDYLSRNPIDVTDELMEIEYGLEVLEPHPHDGDRVSYGSTLADVVGVITRSTAKKEQAQTTAGQSETETEEEMHDPKPQEIEPTTYKVLPHHLDITRLIEEQRQDPEIRKKLVEIQKNPTKHPYLLEDSVLYKLQSRDGGKTVSKLNYLPKSMIRPALNFYHDHPLSGHFGSQRTYDKMKYKYWWPNMQQTIVEYIESCMKCKQNNYSRQKKPGHMHPIEPPFGPFQVIGIDFCGPFLRTPSENRYVLCITDHFSKWVTAVALADCSAQSTAQALYDEYICKYGVPTTILSDNGSHFQNQLMTALTQSLGHNHIYSTTYHPQTNGCVESPFQLQYGRAPRLPPDQAPPTVIFNKRCDYFYQLQKNLEIYHKIARENIIRNQQLSKQRYDRNRQDPHYKVGDLVLPVEDRVPFGSTDSLSRIASSVPAFTLGRDVYYLNTETSIRFLQDLIDKCAHIKHYAIDTENDIDTQNPCLIQVLPLPETSPPSPLFPIIIETQFLPAGETQFRVKIEELCGIRFHRDNHFYSWYDCKEELSKFRDLKLFSLSNIIHTTNVQITFRTYYNEHHPHLPECPALQLFENYMAEDDYLLTATPHEDLEDGNLADHPLCTYSFRPYKQPNQLNSSKLLQSVGLGISLVPNPLHVHTGPVG</sequence>
<dbReference type="Pfam" id="PF00665">
    <property type="entry name" value="rve"/>
    <property type="match status" value="1"/>
</dbReference>
<evidence type="ECO:0000256" key="7">
    <source>
        <dbReference type="SAM" id="MobiDB-lite"/>
    </source>
</evidence>
<dbReference type="InterPro" id="IPR050951">
    <property type="entry name" value="Retrovirus_Pol_polyprotein"/>
</dbReference>
<evidence type="ECO:0000313" key="10">
    <source>
        <dbReference type="EMBL" id="CAF1189634.1"/>
    </source>
</evidence>
<evidence type="ECO:0000313" key="11">
    <source>
        <dbReference type="EMBL" id="CAF3953884.1"/>
    </source>
</evidence>
<dbReference type="GO" id="GO:0003964">
    <property type="term" value="F:RNA-directed DNA polymerase activity"/>
    <property type="evidence" value="ECO:0007669"/>
    <property type="project" value="UniProtKB-KW"/>
</dbReference>
<evidence type="ECO:0008006" key="13">
    <source>
        <dbReference type="Google" id="ProtNLM"/>
    </source>
</evidence>
<dbReference type="Pfam" id="PF17921">
    <property type="entry name" value="Integrase_H2C2"/>
    <property type="match status" value="1"/>
</dbReference>
<dbReference type="FunFam" id="3.30.70.270:FF:000020">
    <property type="entry name" value="Transposon Tf2-6 polyprotein-like Protein"/>
    <property type="match status" value="1"/>
</dbReference>
<feature type="domain" description="Reverse transcriptase" evidence="8">
    <location>
        <begin position="1"/>
        <end position="183"/>
    </location>
</feature>
<dbReference type="FunFam" id="1.10.340.70:FF:000001">
    <property type="entry name" value="Retrovirus-related Pol polyprotein from transposon gypsy-like Protein"/>
    <property type="match status" value="1"/>
</dbReference>
<evidence type="ECO:0000256" key="6">
    <source>
        <dbReference type="ARBA" id="ARBA00022918"/>
    </source>
</evidence>
<dbReference type="InterPro" id="IPR000477">
    <property type="entry name" value="RT_dom"/>
</dbReference>
<dbReference type="OrthoDB" id="422540at2759"/>
<dbReference type="PROSITE" id="PS50878">
    <property type="entry name" value="RT_POL"/>
    <property type="match status" value="1"/>
</dbReference>
<keyword evidence="4" id="KW-0255">Endonuclease</keyword>
<dbReference type="InterPro" id="IPR041373">
    <property type="entry name" value="RT_RNaseH"/>
</dbReference>
<accession>A0A814VEQ2</accession>
<dbReference type="GO" id="GO:0015074">
    <property type="term" value="P:DNA integration"/>
    <property type="evidence" value="ECO:0007669"/>
    <property type="project" value="InterPro"/>
</dbReference>
<protein>
    <recommendedName>
        <fullName evidence="13">Endonuclease</fullName>
    </recommendedName>
</protein>
<dbReference type="GO" id="GO:0016787">
    <property type="term" value="F:hydrolase activity"/>
    <property type="evidence" value="ECO:0007669"/>
    <property type="project" value="UniProtKB-KW"/>
</dbReference>
<dbReference type="EMBL" id="CAJOBC010008155">
    <property type="protein sequence ID" value="CAF3953884.1"/>
    <property type="molecule type" value="Genomic_DNA"/>
</dbReference>
<dbReference type="AlphaFoldDB" id="A0A814VEQ2"/>
<dbReference type="Proteomes" id="UP000681722">
    <property type="component" value="Unassembled WGS sequence"/>
</dbReference>
<evidence type="ECO:0000256" key="2">
    <source>
        <dbReference type="ARBA" id="ARBA00022695"/>
    </source>
</evidence>
<dbReference type="InterPro" id="IPR012337">
    <property type="entry name" value="RNaseH-like_sf"/>
</dbReference>
<evidence type="ECO:0000313" key="12">
    <source>
        <dbReference type="Proteomes" id="UP000663829"/>
    </source>
</evidence>
<evidence type="ECO:0000256" key="3">
    <source>
        <dbReference type="ARBA" id="ARBA00022722"/>
    </source>
</evidence>
<proteinExistence type="predicted"/>
<dbReference type="Proteomes" id="UP000663829">
    <property type="component" value="Unassembled WGS sequence"/>
</dbReference>
<dbReference type="Gene3D" id="3.30.70.270">
    <property type="match status" value="2"/>
</dbReference>
<dbReference type="PANTHER" id="PTHR37984:SF5">
    <property type="entry name" value="PROTEIN NYNRIN-LIKE"/>
    <property type="match status" value="1"/>
</dbReference>
<evidence type="ECO:0000256" key="4">
    <source>
        <dbReference type="ARBA" id="ARBA00022759"/>
    </source>
</evidence>
<comment type="caution">
    <text evidence="10">The sequence shown here is derived from an EMBL/GenBank/DDBJ whole genome shotgun (WGS) entry which is preliminary data.</text>
</comment>
<dbReference type="CDD" id="cd01647">
    <property type="entry name" value="RT_LTR"/>
    <property type="match status" value="1"/>
</dbReference>